<organism evidence="1 2">
    <name type="scientific">Trichinella britovi</name>
    <name type="common">Parasitic roundworm</name>
    <dbReference type="NCBI Taxonomy" id="45882"/>
    <lineage>
        <taxon>Eukaryota</taxon>
        <taxon>Metazoa</taxon>
        <taxon>Ecdysozoa</taxon>
        <taxon>Nematoda</taxon>
        <taxon>Enoplea</taxon>
        <taxon>Dorylaimia</taxon>
        <taxon>Trichinellida</taxon>
        <taxon>Trichinellidae</taxon>
        <taxon>Trichinella</taxon>
    </lineage>
</organism>
<sequence length="30" mass="3648">MNIMNNIMKRDDEIHYVFIYTLPITTIANY</sequence>
<keyword evidence="2" id="KW-1185">Reference proteome</keyword>
<comment type="caution">
    <text evidence="1">The sequence shown here is derived from an EMBL/GenBank/DDBJ whole genome shotgun (WGS) entry which is preliminary data.</text>
</comment>
<dbReference type="AlphaFoldDB" id="A0A0V0YVP6"/>
<name>A0A0V0YVP6_TRIBR</name>
<proteinExistence type="predicted"/>
<reference evidence="1 2" key="1">
    <citation type="submission" date="2015-01" db="EMBL/GenBank/DDBJ databases">
        <title>Evolution of Trichinella species and genotypes.</title>
        <authorList>
            <person name="Korhonen P.K."/>
            <person name="Edoardo P."/>
            <person name="Giuseppe L.R."/>
            <person name="Gasser R.B."/>
        </authorList>
    </citation>
    <scope>NUCLEOTIDE SEQUENCE [LARGE SCALE GENOMIC DNA]</scope>
    <source>
        <strain evidence="1">ISS120</strain>
    </source>
</reference>
<evidence type="ECO:0000313" key="2">
    <source>
        <dbReference type="Proteomes" id="UP000054653"/>
    </source>
</evidence>
<accession>A0A0V0YVP6</accession>
<dbReference type="EMBL" id="JYDI01006143">
    <property type="protein sequence ID" value="KRY03850.1"/>
    <property type="molecule type" value="Genomic_DNA"/>
</dbReference>
<dbReference type="Proteomes" id="UP000054653">
    <property type="component" value="Unassembled WGS sequence"/>
</dbReference>
<protein>
    <submittedName>
        <fullName evidence="1">Uncharacterized protein</fullName>
    </submittedName>
</protein>
<gene>
    <name evidence="1" type="ORF">T03_15889</name>
</gene>
<evidence type="ECO:0000313" key="1">
    <source>
        <dbReference type="EMBL" id="KRY03850.1"/>
    </source>
</evidence>